<evidence type="ECO:0000313" key="2">
    <source>
        <dbReference type="Proteomes" id="UP001472677"/>
    </source>
</evidence>
<gene>
    <name evidence="1" type="ORF">V6N12_045606</name>
</gene>
<protein>
    <submittedName>
        <fullName evidence="1">Uncharacterized protein</fullName>
    </submittedName>
</protein>
<comment type="caution">
    <text evidence="1">The sequence shown here is derived from an EMBL/GenBank/DDBJ whole genome shotgun (WGS) entry which is preliminary data.</text>
</comment>
<keyword evidence="2" id="KW-1185">Reference proteome</keyword>
<reference evidence="1 2" key="1">
    <citation type="journal article" date="2024" name="G3 (Bethesda)">
        <title>Genome assembly of Hibiscus sabdariffa L. provides insights into metabolisms of medicinal natural products.</title>
        <authorList>
            <person name="Kim T."/>
        </authorList>
    </citation>
    <scope>NUCLEOTIDE SEQUENCE [LARGE SCALE GENOMIC DNA]</scope>
    <source>
        <strain evidence="1">TK-2024</strain>
        <tissue evidence="1">Old leaves</tissue>
    </source>
</reference>
<proteinExistence type="predicted"/>
<accession>A0ABR2G392</accession>
<sequence length="189" mass="22209">MLESRRGFHEIPVRNLCKAILEREFHQIWVRNLCKAIAGHEFHQIPVRNLCQSDYKTRVPSNPGHESLQSDFRTNLCKATAGCEFHQIRVRNLYKATVGREFHQIPVRNLCQSDCRTRVPSNPGQESLPKRLQDANSIKSQSRISAKSTAGREFHQIPVRNLFQSDCRYQAYIRHFSWLYRLHHIENFI</sequence>
<evidence type="ECO:0000313" key="1">
    <source>
        <dbReference type="EMBL" id="KAK8593526.1"/>
    </source>
</evidence>
<dbReference type="EMBL" id="JBBPBM010000003">
    <property type="protein sequence ID" value="KAK8593526.1"/>
    <property type="molecule type" value="Genomic_DNA"/>
</dbReference>
<organism evidence="1 2">
    <name type="scientific">Hibiscus sabdariffa</name>
    <name type="common">roselle</name>
    <dbReference type="NCBI Taxonomy" id="183260"/>
    <lineage>
        <taxon>Eukaryota</taxon>
        <taxon>Viridiplantae</taxon>
        <taxon>Streptophyta</taxon>
        <taxon>Embryophyta</taxon>
        <taxon>Tracheophyta</taxon>
        <taxon>Spermatophyta</taxon>
        <taxon>Magnoliopsida</taxon>
        <taxon>eudicotyledons</taxon>
        <taxon>Gunneridae</taxon>
        <taxon>Pentapetalae</taxon>
        <taxon>rosids</taxon>
        <taxon>malvids</taxon>
        <taxon>Malvales</taxon>
        <taxon>Malvaceae</taxon>
        <taxon>Malvoideae</taxon>
        <taxon>Hibiscus</taxon>
    </lineage>
</organism>
<dbReference type="Proteomes" id="UP001472677">
    <property type="component" value="Unassembled WGS sequence"/>
</dbReference>
<name>A0ABR2G392_9ROSI</name>